<dbReference type="Gene3D" id="1.20.58.290">
    <property type="entry name" value="Hypothetical membrane protein ta0354_69_121"/>
    <property type="match status" value="1"/>
</dbReference>
<name>A0A097QUX2_9EURY</name>
<keyword evidence="4" id="KW-1185">Reference proteome</keyword>
<dbReference type="SUPFAM" id="SSF50475">
    <property type="entry name" value="FMN-binding split barrel"/>
    <property type="match status" value="1"/>
</dbReference>
<feature type="domain" description="DUF447" evidence="1">
    <location>
        <begin position="11"/>
        <end position="118"/>
    </location>
</feature>
<proteinExistence type="predicted"/>
<gene>
    <name evidence="3" type="ORF">TEU_07985</name>
</gene>
<dbReference type="EMBL" id="CP008887">
    <property type="protein sequence ID" value="AIU70274.1"/>
    <property type="molecule type" value="Genomic_DNA"/>
</dbReference>
<dbReference type="PIRSF" id="PIRSF018747">
    <property type="entry name" value="UCP018747"/>
    <property type="match status" value="1"/>
</dbReference>
<dbReference type="Pfam" id="PF04289">
    <property type="entry name" value="DUF447_N"/>
    <property type="match status" value="1"/>
</dbReference>
<dbReference type="RefSeq" id="WP_050003246.1">
    <property type="nucleotide sequence ID" value="NZ_CP008887.1"/>
</dbReference>
<evidence type="ECO:0000259" key="2">
    <source>
        <dbReference type="Pfam" id="PF20766"/>
    </source>
</evidence>
<evidence type="ECO:0000259" key="1">
    <source>
        <dbReference type="Pfam" id="PF04289"/>
    </source>
</evidence>
<dbReference type="InterPro" id="IPR007386">
    <property type="entry name" value="DUF447_N"/>
</dbReference>
<protein>
    <recommendedName>
        <fullName evidence="5">DUF447 domain-containing protein</fullName>
    </recommendedName>
</protein>
<sequence length="192" mass="21884">MLSYFDEGKVYEVILVTKSNVTPVGVVREGEKLRFKLFPGRSFREVLETGKASIQSTNDPELLVRTALNLPVTLEFVEKNGYRWIEGLPGLYGRVESRVKRWKDELGETEVLLCELIPEGEIEGKLPLRPFSRADCILVEMAVLFTRYRVRPGESLREEILKMHSLYNHLGGSSPTAQYIVELLTGKAQNRK</sequence>
<dbReference type="Pfam" id="PF20766">
    <property type="entry name" value="DUF447_C"/>
    <property type="match status" value="1"/>
</dbReference>
<dbReference type="InterPro" id="IPR012349">
    <property type="entry name" value="Split_barrel_FMN-bd"/>
</dbReference>
<dbReference type="Gene3D" id="2.30.110.10">
    <property type="entry name" value="Electron Transport, Fmn-binding Protein, Chain A"/>
    <property type="match status" value="1"/>
</dbReference>
<dbReference type="Proteomes" id="UP000029980">
    <property type="component" value="Chromosome"/>
</dbReference>
<dbReference type="InterPro" id="IPR049288">
    <property type="entry name" value="DUF447_C"/>
</dbReference>
<reference evidence="3 4" key="1">
    <citation type="journal article" date="2015" name="Int. J. Syst. Evol. Microbiol.">
        <title>Thermococcus eurythermalis sp. nov., a conditional piezophilic hyperthermophilic archaeon with a wide temperature range isolated from an oil-immersed chimney in the Guaymas Basin.</title>
        <authorList>
            <person name="Zhao W."/>
            <person name="Zeng X."/>
            <person name="Xiao X."/>
        </authorList>
    </citation>
    <scope>NUCLEOTIDE SEQUENCE [LARGE SCALE GENOMIC DNA]</scope>
    <source>
        <strain evidence="3 4">A501</strain>
    </source>
</reference>
<dbReference type="AlphaFoldDB" id="A0A097QUX2"/>
<accession>A0A097QUX2</accession>
<dbReference type="GeneID" id="25153374"/>
<dbReference type="InterPro" id="IPR016733">
    <property type="entry name" value="UCP018747"/>
</dbReference>
<evidence type="ECO:0000313" key="3">
    <source>
        <dbReference type="EMBL" id="AIU70274.1"/>
    </source>
</evidence>
<feature type="domain" description="DUF447" evidence="2">
    <location>
        <begin position="132"/>
        <end position="184"/>
    </location>
</feature>
<evidence type="ECO:0008006" key="5">
    <source>
        <dbReference type="Google" id="ProtNLM"/>
    </source>
</evidence>
<dbReference type="OrthoDB" id="146030at2157"/>
<dbReference type="STRING" id="1505907.TEU_07985"/>
<dbReference type="HOGENOM" id="CLU_1381451_0_0_2"/>
<dbReference type="KEGG" id="teu:TEU_07985"/>
<evidence type="ECO:0000313" key="4">
    <source>
        <dbReference type="Proteomes" id="UP000029980"/>
    </source>
</evidence>
<organism evidence="3 4">
    <name type="scientific">Thermococcus eurythermalis</name>
    <dbReference type="NCBI Taxonomy" id="1505907"/>
    <lineage>
        <taxon>Archaea</taxon>
        <taxon>Methanobacteriati</taxon>
        <taxon>Methanobacteriota</taxon>
        <taxon>Thermococci</taxon>
        <taxon>Thermococcales</taxon>
        <taxon>Thermococcaceae</taxon>
        <taxon>Thermococcus</taxon>
    </lineage>
</organism>